<evidence type="ECO:0000313" key="1">
    <source>
        <dbReference type="EMBL" id="QUB39666.1"/>
    </source>
</evidence>
<dbReference type="RefSeq" id="WP_200772019.1">
    <property type="nucleotide sequence ID" value="NZ_CP072329.1"/>
</dbReference>
<accession>A0ABX7XLH4</accession>
<organism evidence="1 2">
    <name type="scientific">Streptococcus lactarius</name>
    <dbReference type="NCBI Taxonomy" id="684066"/>
    <lineage>
        <taxon>Bacteria</taxon>
        <taxon>Bacillati</taxon>
        <taxon>Bacillota</taxon>
        <taxon>Bacilli</taxon>
        <taxon>Lactobacillales</taxon>
        <taxon>Streptococcaceae</taxon>
        <taxon>Streptococcus</taxon>
    </lineage>
</organism>
<reference evidence="1 2" key="1">
    <citation type="submission" date="2021-03" db="EMBL/GenBank/DDBJ databases">
        <title>Human Oral Microbial Genomes.</title>
        <authorList>
            <person name="Johnston C.D."/>
            <person name="Chen T."/>
            <person name="Dewhirst F.E."/>
        </authorList>
    </citation>
    <scope>NUCLEOTIDE SEQUENCE [LARGE SCALE GENOMIC DNA]</scope>
    <source>
        <strain evidence="1 2">CCUG 66490</strain>
    </source>
</reference>
<evidence type="ECO:0000313" key="2">
    <source>
        <dbReference type="Proteomes" id="UP000676511"/>
    </source>
</evidence>
<sequence length="58" mass="6765">MKHLYKFVKEVADGPYNMNVHDIMDLSWEDLINIIDLNEEQPTETPLDLSDIFGEVEV</sequence>
<keyword evidence="2" id="KW-1185">Reference proteome</keyword>
<gene>
    <name evidence="1" type="ORF">J4854_04275</name>
</gene>
<proteinExistence type="predicted"/>
<dbReference type="Proteomes" id="UP000676511">
    <property type="component" value="Chromosome"/>
</dbReference>
<name>A0ABX7XLH4_9STRE</name>
<dbReference type="EMBL" id="CP072329">
    <property type="protein sequence ID" value="QUB39666.1"/>
    <property type="molecule type" value="Genomic_DNA"/>
</dbReference>
<protein>
    <submittedName>
        <fullName evidence="1">Uncharacterized protein</fullName>
    </submittedName>
</protein>